<proteinExistence type="predicted"/>
<evidence type="ECO:0000313" key="3">
    <source>
        <dbReference type="Proteomes" id="UP000076858"/>
    </source>
</evidence>
<protein>
    <submittedName>
        <fullName evidence="2">Cc8K15.2-like protein</fullName>
    </submittedName>
</protein>
<feature type="compositionally biased region" description="Acidic residues" evidence="1">
    <location>
        <begin position="30"/>
        <end position="45"/>
    </location>
</feature>
<organism evidence="2 3">
    <name type="scientific">Daphnia magna</name>
    <dbReference type="NCBI Taxonomy" id="35525"/>
    <lineage>
        <taxon>Eukaryota</taxon>
        <taxon>Metazoa</taxon>
        <taxon>Ecdysozoa</taxon>
        <taxon>Arthropoda</taxon>
        <taxon>Crustacea</taxon>
        <taxon>Branchiopoda</taxon>
        <taxon>Diplostraca</taxon>
        <taxon>Cladocera</taxon>
        <taxon>Anomopoda</taxon>
        <taxon>Daphniidae</taxon>
        <taxon>Daphnia</taxon>
    </lineage>
</organism>
<feature type="region of interest" description="Disordered" evidence="1">
    <location>
        <begin position="1"/>
        <end position="59"/>
    </location>
</feature>
<name>A0A164M451_9CRUS</name>
<accession>A0A164M451</accession>
<dbReference type="Proteomes" id="UP000076858">
    <property type="component" value="Unassembled WGS sequence"/>
</dbReference>
<keyword evidence="3" id="KW-1185">Reference proteome</keyword>
<comment type="caution">
    <text evidence="2">The sequence shown here is derived from an EMBL/GenBank/DDBJ whole genome shotgun (WGS) entry which is preliminary data.</text>
</comment>
<sequence>MQRKQCGQPDIQNHRQGMTDKEIQDAINLLDDELDSTDGDEEEDYQVIPSKRKKSSENVSLSLPAKELSKVMSQVFDRSNISVRKQLLVQSAIINSGGESVNSFSLSVSSVWRQRAAERKLKAKEVKENYLKNKPKYTTVHWDSKLIKLVSGKKEERVAILVSGASSGPKIIGIPSVADSTGISQKNAVIEMLDDWQLKQDVAALVFDTTASNTGIRNGCASLIEKDLNRPLLWLACRHHMYEVHIKNIWKAVSGNTVGPEELLFKRFQSDWENIDHDLNDVTLFQWPGTMDDNGKPITSMIASTATEVLKWAKDCYSTSVFPRADYKELLELTILFLGGDVTIKLRKPGALHHARFM</sequence>
<reference evidence="2 3" key="1">
    <citation type="submission" date="2016-03" db="EMBL/GenBank/DDBJ databases">
        <title>EvidentialGene: Evidence-directed Construction of Genes on Genomes.</title>
        <authorList>
            <person name="Gilbert D.G."/>
            <person name="Choi J.-H."/>
            <person name="Mockaitis K."/>
            <person name="Colbourne J."/>
            <person name="Pfrender M."/>
        </authorList>
    </citation>
    <scope>NUCLEOTIDE SEQUENCE [LARGE SCALE GENOMIC DNA]</scope>
    <source>
        <strain evidence="2 3">Xinb3</strain>
        <tissue evidence="2">Complete organism</tissue>
    </source>
</reference>
<dbReference type="AlphaFoldDB" id="A0A164M451"/>
<dbReference type="OrthoDB" id="6380626at2759"/>
<feature type="non-terminal residue" evidence="2">
    <location>
        <position position="358"/>
    </location>
</feature>
<evidence type="ECO:0000256" key="1">
    <source>
        <dbReference type="SAM" id="MobiDB-lite"/>
    </source>
</evidence>
<gene>
    <name evidence="2" type="ORF">APZ42_032289</name>
</gene>
<evidence type="ECO:0000313" key="2">
    <source>
        <dbReference type="EMBL" id="KZS04710.1"/>
    </source>
</evidence>
<dbReference type="EMBL" id="LRGB01003100">
    <property type="protein sequence ID" value="KZS04710.1"/>
    <property type="molecule type" value="Genomic_DNA"/>
</dbReference>